<keyword evidence="3" id="KW-1185">Reference proteome</keyword>
<reference evidence="2 3" key="1">
    <citation type="submission" date="2019-09" db="EMBL/GenBank/DDBJ databases">
        <authorList>
            <person name="Wang X."/>
        </authorList>
    </citation>
    <scope>NUCLEOTIDE SEQUENCE [LARGE SCALE GENOMIC DNA]</scope>
    <source>
        <strain evidence="2 3">CICC 11023</strain>
    </source>
</reference>
<protein>
    <submittedName>
        <fullName evidence="2">Uncharacterized protein</fullName>
    </submittedName>
</protein>
<organism evidence="2 3">
    <name type="scientific">Nocardia colli</name>
    <dbReference type="NCBI Taxonomy" id="2545717"/>
    <lineage>
        <taxon>Bacteria</taxon>
        <taxon>Bacillati</taxon>
        <taxon>Actinomycetota</taxon>
        <taxon>Actinomycetes</taxon>
        <taxon>Mycobacteriales</taxon>
        <taxon>Nocardiaceae</taxon>
        <taxon>Nocardia</taxon>
    </lineage>
</organism>
<evidence type="ECO:0000313" key="3">
    <source>
        <dbReference type="Proteomes" id="UP000323876"/>
    </source>
</evidence>
<feature type="compositionally biased region" description="Polar residues" evidence="1">
    <location>
        <begin position="1"/>
        <end position="26"/>
    </location>
</feature>
<proteinExistence type="predicted"/>
<gene>
    <name evidence="2" type="ORF">F3087_18995</name>
</gene>
<sequence length="72" mass="7678">CTDQINYSNDPRSNAEINSIGEQTGQCPPPQPPPTSPAKCTDQINYSNDPRSNAEINSIGEQTGQCPDPMGS</sequence>
<dbReference type="EMBL" id="VXLC01000008">
    <property type="protein sequence ID" value="KAA8887011.1"/>
    <property type="molecule type" value="Genomic_DNA"/>
</dbReference>
<feature type="non-terminal residue" evidence="2">
    <location>
        <position position="1"/>
    </location>
</feature>
<comment type="caution">
    <text evidence="2">The sequence shown here is derived from an EMBL/GenBank/DDBJ whole genome shotgun (WGS) entry which is preliminary data.</text>
</comment>
<accession>A0A5N0EI17</accession>
<name>A0A5N0EI17_9NOCA</name>
<evidence type="ECO:0000256" key="1">
    <source>
        <dbReference type="SAM" id="MobiDB-lite"/>
    </source>
</evidence>
<feature type="compositionally biased region" description="Polar residues" evidence="1">
    <location>
        <begin position="42"/>
        <end position="65"/>
    </location>
</feature>
<feature type="compositionally biased region" description="Pro residues" evidence="1">
    <location>
        <begin position="27"/>
        <end position="36"/>
    </location>
</feature>
<evidence type="ECO:0000313" key="2">
    <source>
        <dbReference type="EMBL" id="KAA8887011.1"/>
    </source>
</evidence>
<dbReference type="AlphaFoldDB" id="A0A5N0EI17"/>
<feature type="region of interest" description="Disordered" evidence="1">
    <location>
        <begin position="1"/>
        <end position="72"/>
    </location>
</feature>
<dbReference type="Proteomes" id="UP000323876">
    <property type="component" value="Unassembled WGS sequence"/>
</dbReference>